<feature type="region of interest" description="Disordered" evidence="1">
    <location>
        <begin position="178"/>
        <end position="247"/>
    </location>
</feature>
<feature type="region of interest" description="Disordered" evidence="1">
    <location>
        <begin position="285"/>
        <end position="313"/>
    </location>
</feature>
<feature type="signal peptide" evidence="3">
    <location>
        <begin position="1"/>
        <end position="29"/>
    </location>
</feature>
<dbReference type="Proteomes" id="UP001322277">
    <property type="component" value="Chromosome 6"/>
</dbReference>
<dbReference type="GeneID" id="87945942"/>
<feature type="transmembrane region" description="Helical" evidence="2">
    <location>
        <begin position="252"/>
        <end position="277"/>
    </location>
</feature>
<proteinExistence type="predicted"/>
<keyword evidence="2" id="KW-0472">Membrane</keyword>
<organism evidence="4 5">
    <name type="scientific">Colletotrichum destructivum</name>
    <dbReference type="NCBI Taxonomy" id="34406"/>
    <lineage>
        <taxon>Eukaryota</taxon>
        <taxon>Fungi</taxon>
        <taxon>Dikarya</taxon>
        <taxon>Ascomycota</taxon>
        <taxon>Pezizomycotina</taxon>
        <taxon>Sordariomycetes</taxon>
        <taxon>Hypocreomycetidae</taxon>
        <taxon>Glomerellales</taxon>
        <taxon>Glomerellaceae</taxon>
        <taxon>Colletotrichum</taxon>
        <taxon>Colletotrichum destructivum species complex</taxon>
    </lineage>
</organism>
<protein>
    <submittedName>
        <fullName evidence="4">Uncharacterized protein</fullName>
    </submittedName>
</protein>
<feature type="compositionally biased region" description="Gly residues" evidence="1">
    <location>
        <begin position="294"/>
        <end position="313"/>
    </location>
</feature>
<evidence type="ECO:0000313" key="5">
    <source>
        <dbReference type="Proteomes" id="UP001322277"/>
    </source>
</evidence>
<feature type="compositionally biased region" description="Low complexity" evidence="1">
    <location>
        <begin position="222"/>
        <end position="232"/>
    </location>
</feature>
<keyword evidence="5" id="KW-1185">Reference proteome</keyword>
<reference evidence="5" key="1">
    <citation type="journal article" date="2023" name="bioRxiv">
        <title>Complete genome of the Medicago anthracnose fungus, Colletotrichum destructivum, reveals a mini-chromosome-like region within a core chromosome.</title>
        <authorList>
            <person name="Lapalu N."/>
            <person name="Simon A."/>
            <person name="Lu A."/>
            <person name="Plaumann P.-L."/>
            <person name="Amselem J."/>
            <person name="Pigne S."/>
            <person name="Auger A."/>
            <person name="Koch C."/>
            <person name="Dallery J.-F."/>
            <person name="O'Connell R.J."/>
        </authorList>
    </citation>
    <scope>NUCLEOTIDE SEQUENCE [LARGE SCALE GENOMIC DNA]</scope>
    <source>
        <strain evidence="5">CBS 520.97</strain>
    </source>
</reference>
<keyword evidence="2" id="KW-0812">Transmembrane</keyword>
<evidence type="ECO:0000256" key="3">
    <source>
        <dbReference type="SAM" id="SignalP"/>
    </source>
</evidence>
<feature type="compositionally biased region" description="Polar residues" evidence="1">
    <location>
        <begin position="178"/>
        <end position="187"/>
    </location>
</feature>
<dbReference type="RefSeq" id="XP_062781649.1">
    <property type="nucleotide sequence ID" value="XM_062925598.1"/>
</dbReference>
<dbReference type="EMBL" id="CP137310">
    <property type="protein sequence ID" value="WQF84425.1"/>
    <property type="molecule type" value="Genomic_DNA"/>
</dbReference>
<dbReference type="KEGG" id="cdet:87945942"/>
<keyword evidence="3" id="KW-0732">Signal</keyword>
<dbReference type="AlphaFoldDB" id="A0AAX4ILX9"/>
<gene>
    <name evidence="4" type="ORF">CDEST_09439</name>
</gene>
<evidence type="ECO:0000256" key="1">
    <source>
        <dbReference type="SAM" id="MobiDB-lite"/>
    </source>
</evidence>
<accession>A0AAX4ILX9</accession>
<name>A0AAX4ILX9_9PEZI</name>
<evidence type="ECO:0000313" key="4">
    <source>
        <dbReference type="EMBL" id="WQF84425.1"/>
    </source>
</evidence>
<sequence length="406" mass="40687">MKTTTIGTMTTTTRAVLLALLGGSGLVRAAANLCFFPGGIQARDVPCDPTAEVSMCCGSVNACLSNGLCKLEDTFNDTGIAYARGTCSDPTWQSPVCPQNCVLNQDTRHNRSAFDFRFNGVQVWQCDSQGFGVPGKFCCESAAEKTRCCSTPTAVFGPLIAATPGNAAAVQSLNAVGSVQSSPTPTGSYGGVTGTPSATGVPTMTGKIPATPGGAEASSPTGSDNNSNNGSSSDGGGDDDDQAGGQRGLGNVAIVGMGIGASVGGALLVAAGVMWWLRKERKRSGPMELDGSSTHGGGGGGGGIGGGMGGTGGDLSRSDTGRIAYGGMNLNNGTGTVSSMGTGTYAMTGNSMVVRRLSSDWDGSPGGFGGGGGSGNYQMAEIDGKETFIVTEPQAQARKKSLYELP</sequence>
<feature type="chain" id="PRO_5043646237" evidence="3">
    <location>
        <begin position="30"/>
        <end position="406"/>
    </location>
</feature>
<evidence type="ECO:0000256" key="2">
    <source>
        <dbReference type="SAM" id="Phobius"/>
    </source>
</evidence>
<keyword evidence="2" id="KW-1133">Transmembrane helix</keyword>